<dbReference type="EMBL" id="AOSV01000039">
    <property type="protein sequence ID" value="EMG35773.1"/>
    <property type="molecule type" value="Genomic_DNA"/>
</dbReference>
<sequence length="33" mass="3428">MAGFPAACFSSKAFSETDLSMVGSGKATLDFRP</sequence>
<proteinExistence type="predicted"/>
<comment type="caution">
    <text evidence="1">The sequence shown here is derived from an EMBL/GenBank/DDBJ whole genome shotgun (WGS) entry which is preliminary data.</text>
</comment>
<dbReference type="AlphaFoldDB" id="M5Q0L0"/>
<reference evidence="1 2" key="1">
    <citation type="journal article" date="2013" name="Genome Announc.">
        <title>Draft Genome Sequence for Desulfovibrio africanus Strain PCS.</title>
        <authorList>
            <person name="Brown S.D."/>
            <person name="Utturkar S.M."/>
            <person name="Arkin A.P."/>
            <person name="Deutschbauer A.M."/>
            <person name="Elias D.A."/>
            <person name="Hazen T.C."/>
            <person name="Chakraborty R."/>
        </authorList>
    </citation>
    <scope>NUCLEOTIDE SEQUENCE [LARGE SCALE GENOMIC DNA]</scope>
    <source>
        <strain evidence="1 2">PCS</strain>
    </source>
</reference>
<name>M5Q0L0_DESAF</name>
<organism evidence="1 2">
    <name type="scientific">Desulfocurvibacter africanus PCS</name>
    <dbReference type="NCBI Taxonomy" id="1262666"/>
    <lineage>
        <taxon>Bacteria</taxon>
        <taxon>Pseudomonadati</taxon>
        <taxon>Thermodesulfobacteriota</taxon>
        <taxon>Desulfovibrionia</taxon>
        <taxon>Desulfovibrionales</taxon>
        <taxon>Desulfovibrionaceae</taxon>
        <taxon>Desulfocurvibacter</taxon>
    </lineage>
</organism>
<evidence type="ECO:0000313" key="2">
    <source>
        <dbReference type="Proteomes" id="UP000011922"/>
    </source>
</evidence>
<dbReference type="Proteomes" id="UP000011922">
    <property type="component" value="Unassembled WGS sequence"/>
</dbReference>
<gene>
    <name evidence="1" type="ORF">PCS_03466</name>
</gene>
<accession>M5Q0L0</accession>
<evidence type="ECO:0000313" key="1">
    <source>
        <dbReference type="EMBL" id="EMG35773.1"/>
    </source>
</evidence>
<protein>
    <submittedName>
        <fullName evidence="1">Uncharacterized protein</fullName>
    </submittedName>
</protein>